<dbReference type="EMBL" id="LR796637">
    <property type="protein sequence ID" value="CAB4155491.1"/>
    <property type="molecule type" value="Genomic_DNA"/>
</dbReference>
<dbReference type="Pfam" id="PF14550">
    <property type="entry name" value="Peptidase_S78_2"/>
    <property type="match status" value="1"/>
</dbReference>
<evidence type="ECO:0000313" key="3">
    <source>
        <dbReference type="EMBL" id="CAB4155491.1"/>
    </source>
</evidence>
<organism evidence="3">
    <name type="scientific">uncultured Caudovirales phage</name>
    <dbReference type="NCBI Taxonomy" id="2100421"/>
    <lineage>
        <taxon>Viruses</taxon>
        <taxon>Duplodnaviria</taxon>
        <taxon>Heunggongvirae</taxon>
        <taxon>Uroviricota</taxon>
        <taxon>Caudoviricetes</taxon>
        <taxon>Peduoviridae</taxon>
        <taxon>Maltschvirus</taxon>
        <taxon>Maltschvirus maltsch</taxon>
    </lineage>
</organism>
<sequence>MRYFAKVDLKGNPLALFRLGLDAPDAKFEMVWDKDWVPTDLLVKALVDGSMDYEEITPEIASLVFPDAFIIEVIKNIGKYEVSKAEGEKRYTLGAMYIPDRIDAHGEWTDSDELQKAVWDYVKSNDRRIRLQHNRDVVAGEWVEVMAFPYELTVPIKNIDGLEVSHTYPANTVFLGVIWEPWAWELVKSGKILGYSIGGKAERLYVDMEEVEKEDGPGVSDVHVDTIMNPKKKKPKDK</sequence>
<protein>
    <submittedName>
        <fullName evidence="3">Phage-like element PBSX protein, XkdF</fullName>
    </submittedName>
</protein>
<proteinExistence type="predicted"/>
<name>A0A6J5ND77_9CAUD</name>
<reference evidence="3" key="1">
    <citation type="submission" date="2020-04" db="EMBL/GenBank/DDBJ databases">
        <authorList>
            <person name="Chiriac C."/>
            <person name="Salcher M."/>
            <person name="Ghai R."/>
            <person name="Kavagutti S V."/>
        </authorList>
    </citation>
    <scope>NUCLEOTIDE SEQUENCE</scope>
</reference>
<evidence type="ECO:0000259" key="2">
    <source>
        <dbReference type="Pfam" id="PF14550"/>
    </source>
</evidence>
<evidence type="ECO:0000256" key="1">
    <source>
        <dbReference type="SAM" id="MobiDB-lite"/>
    </source>
</evidence>
<accession>A0A6J5ND77</accession>
<feature type="region of interest" description="Disordered" evidence="1">
    <location>
        <begin position="214"/>
        <end position="238"/>
    </location>
</feature>
<gene>
    <name evidence="3" type="ORF">UFOVP655_4</name>
</gene>
<dbReference type="InterPro" id="IPR027924">
    <property type="entry name" value="XkdF"/>
</dbReference>
<feature type="domain" description="Phage-like element PBSX protein XkdF" evidence="2">
    <location>
        <begin position="82"/>
        <end position="203"/>
    </location>
</feature>